<dbReference type="Pfam" id="PF06521">
    <property type="entry name" value="PAR1"/>
    <property type="match status" value="1"/>
</dbReference>
<dbReference type="OrthoDB" id="772928at2759"/>
<dbReference type="AlphaFoldDB" id="A0A5J5BNT4"/>
<evidence type="ECO:0000313" key="2">
    <source>
        <dbReference type="EMBL" id="KAA8543800.1"/>
    </source>
</evidence>
<accession>A0A5J5BNT4</accession>
<reference evidence="2 3" key="1">
    <citation type="submission" date="2019-09" db="EMBL/GenBank/DDBJ databases">
        <title>A chromosome-level genome assembly of the Chinese tupelo Nyssa sinensis.</title>
        <authorList>
            <person name="Yang X."/>
            <person name="Kang M."/>
            <person name="Yang Y."/>
            <person name="Xiong H."/>
            <person name="Wang M."/>
            <person name="Zhang Z."/>
            <person name="Wang Z."/>
            <person name="Wu H."/>
            <person name="Ma T."/>
            <person name="Liu J."/>
            <person name="Xi Z."/>
        </authorList>
    </citation>
    <scope>NUCLEOTIDE SEQUENCE [LARGE SCALE GENOMIC DNA]</scope>
    <source>
        <strain evidence="2">J267</strain>
        <tissue evidence="2">Leaf</tissue>
    </source>
</reference>
<dbReference type="EMBL" id="CM018034">
    <property type="protein sequence ID" value="KAA8543800.1"/>
    <property type="molecule type" value="Genomic_DNA"/>
</dbReference>
<keyword evidence="3" id="KW-1185">Reference proteome</keyword>
<dbReference type="PANTHER" id="PTHR33649">
    <property type="entry name" value="PAR1 PROTEIN"/>
    <property type="match status" value="1"/>
</dbReference>
<dbReference type="PANTHER" id="PTHR33649:SF4">
    <property type="entry name" value="PAR1 PROTEIN"/>
    <property type="match status" value="1"/>
</dbReference>
<feature type="compositionally biased region" description="Low complexity" evidence="1">
    <location>
        <begin position="94"/>
        <end position="104"/>
    </location>
</feature>
<organism evidence="2 3">
    <name type="scientific">Nyssa sinensis</name>
    <dbReference type="NCBI Taxonomy" id="561372"/>
    <lineage>
        <taxon>Eukaryota</taxon>
        <taxon>Viridiplantae</taxon>
        <taxon>Streptophyta</taxon>
        <taxon>Embryophyta</taxon>
        <taxon>Tracheophyta</taxon>
        <taxon>Spermatophyta</taxon>
        <taxon>Magnoliopsida</taxon>
        <taxon>eudicotyledons</taxon>
        <taxon>Gunneridae</taxon>
        <taxon>Pentapetalae</taxon>
        <taxon>asterids</taxon>
        <taxon>Cornales</taxon>
        <taxon>Nyssaceae</taxon>
        <taxon>Nyssa</taxon>
    </lineage>
</organism>
<dbReference type="Proteomes" id="UP000325577">
    <property type="component" value="Linkage Group LG11"/>
</dbReference>
<protein>
    <submittedName>
        <fullName evidence="2">Uncharacterized protein</fullName>
    </submittedName>
</protein>
<sequence>MSAPSACGVDRYTVGISSDALLEPPFTAKLCSPACYLDCPNIVDLYHNLALAEGVFLRELCKAQRTNPRRAMAEFQSSGEASVPASAAAAGPAPVEAAAGPVSSDLSAPVASSPASM</sequence>
<gene>
    <name evidence="2" type="ORF">F0562_022023</name>
</gene>
<dbReference type="InterPro" id="IPR009489">
    <property type="entry name" value="PAR1"/>
</dbReference>
<proteinExistence type="predicted"/>
<evidence type="ECO:0000313" key="3">
    <source>
        <dbReference type="Proteomes" id="UP000325577"/>
    </source>
</evidence>
<feature type="region of interest" description="Disordered" evidence="1">
    <location>
        <begin position="94"/>
        <end position="117"/>
    </location>
</feature>
<evidence type="ECO:0000256" key="1">
    <source>
        <dbReference type="SAM" id="MobiDB-lite"/>
    </source>
</evidence>
<name>A0A5J5BNT4_9ASTE</name>